<evidence type="ECO:0000313" key="8">
    <source>
        <dbReference type="EMBL" id="CAG7645972.1"/>
    </source>
</evidence>
<proteinExistence type="predicted"/>
<evidence type="ECO:0000256" key="2">
    <source>
        <dbReference type="ARBA" id="ARBA00001966"/>
    </source>
</evidence>
<keyword evidence="3" id="KW-0479">Metal-binding</keyword>
<keyword evidence="5" id="KW-0411">Iron-sulfur</keyword>
<dbReference type="InterPro" id="IPR050123">
    <property type="entry name" value="Prok_molybdopt-oxidoreductase"/>
</dbReference>
<evidence type="ECO:0000256" key="3">
    <source>
        <dbReference type="ARBA" id="ARBA00022723"/>
    </source>
</evidence>
<accession>A0A9W4MCT8</accession>
<dbReference type="InterPro" id="IPR006657">
    <property type="entry name" value="MoPterin_dinucl-bd_dom"/>
</dbReference>
<dbReference type="Gene3D" id="2.40.40.20">
    <property type="match status" value="1"/>
</dbReference>
<evidence type="ECO:0000256" key="4">
    <source>
        <dbReference type="ARBA" id="ARBA00023004"/>
    </source>
</evidence>
<dbReference type="GO" id="GO:0016491">
    <property type="term" value="F:oxidoreductase activity"/>
    <property type="evidence" value="ECO:0007669"/>
    <property type="project" value="InterPro"/>
</dbReference>
<evidence type="ECO:0000256" key="1">
    <source>
        <dbReference type="ARBA" id="ARBA00001942"/>
    </source>
</evidence>
<protein>
    <recommendedName>
        <fullName evidence="7">Molybdopterin dinucleotide-binding domain-containing protein</fullName>
    </recommendedName>
</protein>
<feature type="compositionally biased region" description="Low complexity" evidence="6">
    <location>
        <begin position="155"/>
        <end position="164"/>
    </location>
</feature>
<dbReference type="EMBL" id="CAJVAX010000018">
    <property type="protein sequence ID" value="CAG7645972.1"/>
    <property type="molecule type" value="Genomic_DNA"/>
</dbReference>
<dbReference type="Pfam" id="PF01568">
    <property type="entry name" value="Molydop_binding"/>
    <property type="match status" value="1"/>
</dbReference>
<reference evidence="8" key="1">
    <citation type="submission" date="2021-06" db="EMBL/GenBank/DDBJ databases">
        <authorList>
            <person name="Arsene-Ploetze F."/>
        </authorList>
    </citation>
    <scope>NUCLEOTIDE SEQUENCE</scope>
    <source>
        <strain evidence="8">SBRY1</strain>
    </source>
</reference>
<evidence type="ECO:0000256" key="6">
    <source>
        <dbReference type="SAM" id="MobiDB-lite"/>
    </source>
</evidence>
<gene>
    <name evidence="8" type="ORF">SBRY_40293</name>
</gene>
<organism evidence="8 9">
    <name type="scientific">Actinacidiphila bryophytorum</name>
    <dbReference type="NCBI Taxonomy" id="1436133"/>
    <lineage>
        <taxon>Bacteria</taxon>
        <taxon>Bacillati</taxon>
        <taxon>Actinomycetota</taxon>
        <taxon>Actinomycetes</taxon>
        <taxon>Kitasatosporales</taxon>
        <taxon>Streptomycetaceae</taxon>
        <taxon>Actinacidiphila</taxon>
    </lineage>
</organism>
<comment type="cofactor">
    <cofactor evidence="2">
        <name>[4Fe-4S] cluster</name>
        <dbReference type="ChEBI" id="CHEBI:49883"/>
    </cofactor>
</comment>
<keyword evidence="4" id="KW-0408">Iron</keyword>
<dbReference type="GO" id="GO:0043546">
    <property type="term" value="F:molybdopterin cofactor binding"/>
    <property type="evidence" value="ECO:0007669"/>
    <property type="project" value="InterPro"/>
</dbReference>
<dbReference type="SUPFAM" id="SSF50692">
    <property type="entry name" value="ADC-like"/>
    <property type="match status" value="1"/>
</dbReference>
<dbReference type="PANTHER" id="PTHR43105">
    <property type="entry name" value="RESPIRATORY NITRATE REDUCTASE"/>
    <property type="match status" value="1"/>
</dbReference>
<name>A0A9W4MCT8_9ACTN</name>
<comment type="caution">
    <text evidence="8">The sequence shown here is derived from an EMBL/GenBank/DDBJ whole genome shotgun (WGS) entry which is preliminary data.</text>
</comment>
<dbReference type="CDD" id="cd02791">
    <property type="entry name" value="MopB_CT_Nitrate-R-NapA-like"/>
    <property type="match status" value="1"/>
</dbReference>
<comment type="cofactor">
    <cofactor evidence="1">
        <name>Mo-bis(molybdopterin guanine dinucleotide)</name>
        <dbReference type="ChEBI" id="CHEBI:60539"/>
    </cofactor>
</comment>
<keyword evidence="9" id="KW-1185">Reference proteome</keyword>
<dbReference type="Proteomes" id="UP001153328">
    <property type="component" value="Unassembled WGS sequence"/>
</dbReference>
<sequence>MLRAAAYAPPPETPDRDHPFWLATGRTIHHFHTRTNTGRVPQLDAAAPDVWVEVSSADAGRLGLAEGDLAEVGSPRGTVHARVRVSGTRPGVLFLPFHYGYWDVPGGAEGSGAHRAANETTITDWDPASKQPLFKTGIAGIRLTRRGDGRPAPAPSTAASAPVTGPAPPAADGR</sequence>
<feature type="domain" description="Molybdopterin dinucleotide-binding" evidence="7">
    <location>
        <begin position="20"/>
        <end position="136"/>
    </location>
</feature>
<dbReference type="InterPro" id="IPR009010">
    <property type="entry name" value="Asp_de-COase-like_dom_sf"/>
</dbReference>
<evidence type="ECO:0000313" key="9">
    <source>
        <dbReference type="Proteomes" id="UP001153328"/>
    </source>
</evidence>
<evidence type="ECO:0000259" key="7">
    <source>
        <dbReference type="Pfam" id="PF01568"/>
    </source>
</evidence>
<dbReference type="GO" id="GO:0051536">
    <property type="term" value="F:iron-sulfur cluster binding"/>
    <property type="evidence" value="ECO:0007669"/>
    <property type="project" value="UniProtKB-KW"/>
</dbReference>
<feature type="region of interest" description="Disordered" evidence="6">
    <location>
        <begin position="143"/>
        <end position="174"/>
    </location>
</feature>
<evidence type="ECO:0000256" key="5">
    <source>
        <dbReference type="ARBA" id="ARBA00023014"/>
    </source>
</evidence>
<dbReference type="GO" id="GO:0046872">
    <property type="term" value="F:metal ion binding"/>
    <property type="evidence" value="ECO:0007669"/>
    <property type="project" value="UniProtKB-KW"/>
</dbReference>
<dbReference type="InterPro" id="IPR041957">
    <property type="entry name" value="CT_Nitrate-R-NapA-like"/>
</dbReference>
<dbReference type="PANTHER" id="PTHR43105:SF10">
    <property type="entry name" value="NADH-QUINONE OXIDOREDUCTASE SUBUNIT G"/>
    <property type="match status" value="1"/>
</dbReference>
<dbReference type="AlphaFoldDB" id="A0A9W4MCT8"/>
<feature type="compositionally biased region" description="Pro residues" evidence="6">
    <location>
        <begin position="165"/>
        <end position="174"/>
    </location>
</feature>